<sequence>MLMEGLKQRNLHNCVNLIVLADHGMEKTYCTQMEYMTDYFKKIDFYVYAGPAARIRAKNVPQDYHTSKLLTGLSPLAQCKRSPQHFKPYLTPDLPKRFHYANNIRIDKVHLLVDRQWLVARDASYRGCDGGNHGYNNEFKSMEAIFLAYGPSFKEKTEVDAFENIEVYNLMCAPLPFSGPAPQCLFCGKGPKLDTVFEVGPHQCPVQGDDHYPSPAGHTVPARGQDAVGLLGHLGTLLAPVQPTVGQQPQVLFCQAAPATLPQAWSIHGVGVTQGQDLALGLVEPHPIGLRASIQPVQIPLQSLPTLQQINTPGQLGVICELTEGALDPFVQIIYKDDT</sequence>
<name>A0A2I0T8H4_LIMLA</name>
<dbReference type="SUPFAM" id="SSF53649">
    <property type="entry name" value="Alkaline phosphatase-like"/>
    <property type="match status" value="1"/>
</dbReference>
<dbReference type="GO" id="GO:0047429">
    <property type="term" value="F:nucleoside triphosphate diphosphatase activity"/>
    <property type="evidence" value="ECO:0007669"/>
    <property type="project" value="TreeGrafter"/>
</dbReference>
<dbReference type="InterPro" id="IPR017850">
    <property type="entry name" value="Alkaline_phosphatase_core_sf"/>
</dbReference>
<evidence type="ECO:0000313" key="1">
    <source>
        <dbReference type="EMBL" id="PKU30089.1"/>
    </source>
</evidence>
<accession>A0A2I0T8H4</accession>
<reference evidence="2" key="2">
    <citation type="submission" date="2017-12" db="EMBL/GenBank/DDBJ databases">
        <title>Genome sequence of the Bar-tailed Godwit (Limosa lapponica baueri).</title>
        <authorList>
            <person name="Lima N.C.B."/>
            <person name="Parody-Merino A.M."/>
            <person name="Battley P.F."/>
            <person name="Fidler A.E."/>
            <person name="Prosdocimi F."/>
        </authorList>
    </citation>
    <scope>NUCLEOTIDE SEQUENCE [LARGE SCALE GENOMIC DNA]</scope>
</reference>
<dbReference type="Proteomes" id="UP000233556">
    <property type="component" value="Unassembled WGS sequence"/>
</dbReference>
<dbReference type="OrthoDB" id="415411at2759"/>
<dbReference type="PANTHER" id="PTHR10151">
    <property type="entry name" value="ECTONUCLEOTIDE PYROPHOSPHATASE/PHOSPHODIESTERASE"/>
    <property type="match status" value="1"/>
</dbReference>
<reference evidence="2" key="1">
    <citation type="submission" date="2017-11" db="EMBL/GenBank/DDBJ databases">
        <authorList>
            <person name="Lima N.C."/>
            <person name="Parody-Merino A.M."/>
            <person name="Battley P.F."/>
            <person name="Fidler A.E."/>
            <person name="Prosdocimi F."/>
        </authorList>
    </citation>
    <scope>NUCLEOTIDE SEQUENCE [LARGE SCALE GENOMIC DNA]</scope>
</reference>
<dbReference type="Gene3D" id="3.40.720.10">
    <property type="entry name" value="Alkaline Phosphatase, subunit A"/>
    <property type="match status" value="1"/>
</dbReference>
<evidence type="ECO:0008006" key="3">
    <source>
        <dbReference type="Google" id="ProtNLM"/>
    </source>
</evidence>
<dbReference type="InterPro" id="IPR002591">
    <property type="entry name" value="Phosphodiest/P_Trfase"/>
</dbReference>
<dbReference type="EMBL" id="KZ515455">
    <property type="protein sequence ID" value="PKU30089.1"/>
    <property type="molecule type" value="Genomic_DNA"/>
</dbReference>
<evidence type="ECO:0000313" key="2">
    <source>
        <dbReference type="Proteomes" id="UP000233556"/>
    </source>
</evidence>
<dbReference type="AlphaFoldDB" id="A0A2I0T8H4"/>
<protein>
    <recommendedName>
        <fullName evidence="3">Ectonucleotide pyrophosphatase phosphodiesterase family member 3</fullName>
    </recommendedName>
</protein>
<dbReference type="Gene3D" id="3.30.1360.180">
    <property type="match status" value="1"/>
</dbReference>
<proteinExistence type="predicted"/>
<dbReference type="Pfam" id="PF01663">
    <property type="entry name" value="Phosphodiest"/>
    <property type="match status" value="1"/>
</dbReference>
<keyword evidence="2" id="KW-1185">Reference proteome</keyword>
<organism evidence="1 2">
    <name type="scientific">Limosa lapponica baueri</name>
    <dbReference type="NCBI Taxonomy" id="1758121"/>
    <lineage>
        <taxon>Eukaryota</taxon>
        <taxon>Metazoa</taxon>
        <taxon>Chordata</taxon>
        <taxon>Craniata</taxon>
        <taxon>Vertebrata</taxon>
        <taxon>Euteleostomi</taxon>
        <taxon>Archelosauria</taxon>
        <taxon>Archosauria</taxon>
        <taxon>Dinosauria</taxon>
        <taxon>Saurischia</taxon>
        <taxon>Theropoda</taxon>
        <taxon>Coelurosauria</taxon>
        <taxon>Aves</taxon>
        <taxon>Neognathae</taxon>
        <taxon>Neoaves</taxon>
        <taxon>Charadriiformes</taxon>
        <taxon>Scolopacidae</taxon>
        <taxon>Limosa</taxon>
    </lineage>
</organism>
<dbReference type="PANTHER" id="PTHR10151:SF107">
    <property type="entry name" value="ECTONUCLEOTIDE PYROPHOSPHATASE_PHOSPHODIESTERASE FAMILY MEMBER 3"/>
    <property type="match status" value="1"/>
</dbReference>
<gene>
    <name evidence="1" type="ORF">llap_19607</name>
</gene>
<dbReference type="GO" id="GO:0009143">
    <property type="term" value="P:nucleoside triphosphate catabolic process"/>
    <property type="evidence" value="ECO:0007669"/>
    <property type="project" value="TreeGrafter"/>
</dbReference>